<protein>
    <submittedName>
        <fullName evidence="5">Phosphatidylserine/phosphatidylglycerophosphate/ cardiolipin synthase family protein</fullName>
    </submittedName>
</protein>
<keyword evidence="2" id="KW-0378">Hydrolase</keyword>
<dbReference type="CDD" id="cd09105">
    <property type="entry name" value="PLDc_vPLD1_2_like_2"/>
    <property type="match status" value="1"/>
</dbReference>
<dbReference type="PROSITE" id="PS50035">
    <property type="entry name" value="PLD"/>
    <property type="match status" value="2"/>
</dbReference>
<organism evidence="5 6">
    <name type="scientific">Solirubrobacter phytolaccae</name>
    <dbReference type="NCBI Taxonomy" id="1404360"/>
    <lineage>
        <taxon>Bacteria</taxon>
        <taxon>Bacillati</taxon>
        <taxon>Actinomycetota</taxon>
        <taxon>Thermoleophilia</taxon>
        <taxon>Solirubrobacterales</taxon>
        <taxon>Solirubrobacteraceae</taxon>
        <taxon>Solirubrobacter</taxon>
    </lineage>
</organism>
<keyword evidence="6" id="KW-1185">Reference proteome</keyword>
<dbReference type="Pfam" id="PF00614">
    <property type="entry name" value="PLDc"/>
    <property type="match status" value="1"/>
</dbReference>
<keyword evidence="3" id="KW-0443">Lipid metabolism</keyword>
<dbReference type="PANTHER" id="PTHR18896:SF60">
    <property type="entry name" value="PHOSPHOLIPASE D"/>
    <property type="match status" value="1"/>
</dbReference>
<evidence type="ECO:0000256" key="1">
    <source>
        <dbReference type="ARBA" id="ARBA00022737"/>
    </source>
</evidence>
<evidence type="ECO:0000256" key="3">
    <source>
        <dbReference type="ARBA" id="ARBA00023098"/>
    </source>
</evidence>
<feature type="domain" description="PLD phosphodiesterase" evidence="4">
    <location>
        <begin position="158"/>
        <end position="185"/>
    </location>
</feature>
<accession>A0A9X3NG08</accession>
<dbReference type="InterPro" id="IPR001736">
    <property type="entry name" value="PLipase_D/transphosphatidylase"/>
</dbReference>
<reference evidence="5" key="1">
    <citation type="submission" date="2022-10" db="EMBL/GenBank/DDBJ databases">
        <title>The WGS of Solirubrobacter phytolaccae KCTC 29190.</title>
        <authorList>
            <person name="Jiang Z."/>
        </authorList>
    </citation>
    <scope>NUCLEOTIDE SEQUENCE</scope>
    <source>
        <strain evidence="5">KCTC 29190</strain>
    </source>
</reference>
<dbReference type="RefSeq" id="WP_270030056.1">
    <property type="nucleotide sequence ID" value="NZ_JAPDDP010000121.1"/>
</dbReference>
<dbReference type="PANTHER" id="PTHR18896">
    <property type="entry name" value="PHOSPHOLIPASE D"/>
    <property type="match status" value="1"/>
</dbReference>
<gene>
    <name evidence="5" type="ORF">OJ997_34915</name>
</gene>
<dbReference type="SUPFAM" id="SSF56024">
    <property type="entry name" value="Phospholipase D/nuclease"/>
    <property type="match status" value="2"/>
</dbReference>
<keyword evidence="1" id="KW-0677">Repeat</keyword>
<dbReference type="InterPro" id="IPR015679">
    <property type="entry name" value="PLipase_D_fam"/>
</dbReference>
<dbReference type="EMBL" id="JAPDDP010000121">
    <property type="protein sequence ID" value="MDA0185549.1"/>
    <property type="molecule type" value="Genomic_DNA"/>
</dbReference>
<feature type="domain" description="PLD phosphodiesterase" evidence="4">
    <location>
        <begin position="360"/>
        <end position="387"/>
    </location>
</feature>
<evidence type="ECO:0000313" key="5">
    <source>
        <dbReference type="EMBL" id="MDA0185549.1"/>
    </source>
</evidence>
<sequence>MRALDRVDAAVGGGIEHAMIHHHMRRLRRHGQLKALAPATEGLWAETAAPPRFGNAMEVLIDGANALPRMAEAIQGAQRHVHVCSWHLEPDFDPGPRKASPVKELLAEVAERVPVRVIVWAGAPVPVFQPRRGAVKAARERLVAGTKIQCQLDACTRLMHCHHEKLVIVDDELAFVGGIDLTTLAGDRYDTNEHAFKHDGIGWHDASAMLRGPIVRDVAAHFAMRWEATADEALELPTELEAAGDTAVQFTRTVPEGAYKVLPRGEFSVLETYIRALRSAQRLIYLENQFLWSPEIVHILETKLRTPPSPDFRVVVLLPHKANNGQDDTRGMLARLVEADDGRKQFLAATIMSRSGEQSGPLYVHAKIGIVDDEWLAIGSANLNEHSLFNDTEVDVVTCDPALARATRETLWAEHLERDDASGDATRLVDEAWHPIASEQLERQRAGAPLTHHLVELPGVSRRSRRLLGPLDALVVDG</sequence>
<dbReference type="Pfam" id="PF13091">
    <property type="entry name" value="PLDc_2"/>
    <property type="match status" value="1"/>
</dbReference>
<dbReference type="GO" id="GO:0009395">
    <property type="term" value="P:phospholipid catabolic process"/>
    <property type="evidence" value="ECO:0007669"/>
    <property type="project" value="TreeGrafter"/>
</dbReference>
<proteinExistence type="predicted"/>
<dbReference type="Gene3D" id="3.30.870.10">
    <property type="entry name" value="Endonuclease Chain A"/>
    <property type="match status" value="2"/>
</dbReference>
<comment type="caution">
    <text evidence="5">The sequence shown here is derived from an EMBL/GenBank/DDBJ whole genome shotgun (WGS) entry which is preliminary data.</text>
</comment>
<name>A0A9X3NG08_9ACTN</name>
<dbReference type="SMART" id="SM00155">
    <property type="entry name" value="PLDc"/>
    <property type="match status" value="2"/>
</dbReference>
<evidence type="ECO:0000256" key="2">
    <source>
        <dbReference type="ARBA" id="ARBA00022801"/>
    </source>
</evidence>
<dbReference type="AlphaFoldDB" id="A0A9X3NG08"/>
<dbReference type="Proteomes" id="UP001147653">
    <property type="component" value="Unassembled WGS sequence"/>
</dbReference>
<evidence type="ECO:0000313" key="6">
    <source>
        <dbReference type="Proteomes" id="UP001147653"/>
    </source>
</evidence>
<evidence type="ECO:0000259" key="4">
    <source>
        <dbReference type="PROSITE" id="PS50035"/>
    </source>
</evidence>
<dbReference type="InterPro" id="IPR025202">
    <property type="entry name" value="PLD-like_dom"/>
</dbReference>
<dbReference type="GO" id="GO:0004630">
    <property type="term" value="F:phospholipase D activity"/>
    <property type="evidence" value="ECO:0007669"/>
    <property type="project" value="UniProtKB-EC"/>
</dbReference>